<accession>A0A0A8YJ05</accession>
<dbReference type="SUPFAM" id="SSF81383">
    <property type="entry name" value="F-box domain"/>
    <property type="match status" value="1"/>
</dbReference>
<dbReference type="NCBIfam" id="TIGR01640">
    <property type="entry name" value="F_box_assoc_1"/>
    <property type="match status" value="1"/>
</dbReference>
<proteinExistence type="predicted"/>
<feature type="domain" description="F-box" evidence="1">
    <location>
        <begin position="13"/>
        <end position="58"/>
    </location>
</feature>
<dbReference type="InterPro" id="IPR001810">
    <property type="entry name" value="F-box_dom"/>
</dbReference>
<protein>
    <recommendedName>
        <fullName evidence="1">F-box domain-containing protein</fullName>
    </recommendedName>
</protein>
<dbReference type="PROSITE" id="PS50181">
    <property type="entry name" value="FBOX"/>
    <property type="match status" value="1"/>
</dbReference>
<dbReference type="AlphaFoldDB" id="A0A0A8YJ05"/>
<evidence type="ECO:0000259" key="1">
    <source>
        <dbReference type="PROSITE" id="PS50181"/>
    </source>
</evidence>
<dbReference type="InterPro" id="IPR013187">
    <property type="entry name" value="F-box-assoc_dom_typ3"/>
</dbReference>
<dbReference type="SMART" id="SM00256">
    <property type="entry name" value="FBOX"/>
    <property type="match status" value="1"/>
</dbReference>
<dbReference type="CDD" id="cd22157">
    <property type="entry name" value="F-box_AtFBW1-like"/>
    <property type="match status" value="1"/>
</dbReference>
<sequence>MAPPSKRSVPDERGGFLRLPSDELYEILLRLPAKDLCRLRAVCRPWRSLLSDPLFIAAHAARHPGPLIVAGYHARGSSTLFDIMDVSGRVVKRVRKKGDRAESEWVISAQFDVVCIVRGINRICTLLNPATGAVSPLPEGYAEEHSAQLQDSFCTSRLIAFGQIASTGEYKVLRVLDRFPYQLSEVFTVDGSSHARWRGKEAPPDHVEFCRWGTVVIDGTVYFLLLEVALDQGPMRIASFDLGTEHWSATLQGPPINSLTEYDDLSLTTLNSCLVVVHCIHTSSMDLWFLMDREKGLWVKQHSIPLNLNSWHDEFDVHPFLVLNDGRIVSYIGTRGLLRIYDPRTHTYTDVAEIGHLTEIGLYTGNLLSLANDAS</sequence>
<dbReference type="PANTHER" id="PTHR31111:SF133">
    <property type="entry name" value="OS07G0196600 PROTEIN"/>
    <property type="match status" value="1"/>
</dbReference>
<dbReference type="InterPro" id="IPR017451">
    <property type="entry name" value="F-box-assoc_interact_dom"/>
</dbReference>
<name>A0A0A8YJ05_ARUDO</name>
<reference evidence="2" key="1">
    <citation type="submission" date="2014-09" db="EMBL/GenBank/DDBJ databases">
        <authorList>
            <person name="Magalhaes I.L.F."/>
            <person name="Oliveira U."/>
            <person name="Santos F.R."/>
            <person name="Vidigal T.H.D.A."/>
            <person name="Brescovit A.D."/>
            <person name="Santos A.J."/>
        </authorList>
    </citation>
    <scope>NUCLEOTIDE SEQUENCE</scope>
    <source>
        <tissue evidence="2">Shoot tissue taken approximately 20 cm above the soil surface</tissue>
    </source>
</reference>
<dbReference type="Pfam" id="PF00646">
    <property type="entry name" value="F-box"/>
    <property type="match status" value="1"/>
</dbReference>
<dbReference type="InterPro" id="IPR036047">
    <property type="entry name" value="F-box-like_dom_sf"/>
</dbReference>
<dbReference type="Pfam" id="PF08268">
    <property type="entry name" value="FBA_3"/>
    <property type="match status" value="1"/>
</dbReference>
<organism evidence="2">
    <name type="scientific">Arundo donax</name>
    <name type="common">Giant reed</name>
    <name type="synonym">Donax arundinaceus</name>
    <dbReference type="NCBI Taxonomy" id="35708"/>
    <lineage>
        <taxon>Eukaryota</taxon>
        <taxon>Viridiplantae</taxon>
        <taxon>Streptophyta</taxon>
        <taxon>Embryophyta</taxon>
        <taxon>Tracheophyta</taxon>
        <taxon>Spermatophyta</taxon>
        <taxon>Magnoliopsida</taxon>
        <taxon>Liliopsida</taxon>
        <taxon>Poales</taxon>
        <taxon>Poaceae</taxon>
        <taxon>PACMAD clade</taxon>
        <taxon>Arundinoideae</taxon>
        <taxon>Arundineae</taxon>
        <taxon>Arundo</taxon>
    </lineage>
</organism>
<dbReference type="Gene3D" id="1.20.1280.50">
    <property type="match status" value="1"/>
</dbReference>
<dbReference type="PANTHER" id="PTHR31111">
    <property type="entry name" value="BNAA05G37150D PROTEIN-RELATED"/>
    <property type="match status" value="1"/>
</dbReference>
<dbReference type="EMBL" id="GBRH01272355">
    <property type="protein sequence ID" value="JAD25540.1"/>
    <property type="molecule type" value="Transcribed_RNA"/>
</dbReference>
<reference evidence="2" key="2">
    <citation type="journal article" date="2015" name="Data Brief">
        <title>Shoot transcriptome of the giant reed, Arundo donax.</title>
        <authorList>
            <person name="Barrero R.A."/>
            <person name="Guerrero F.D."/>
            <person name="Moolhuijzen P."/>
            <person name="Goolsby J.A."/>
            <person name="Tidwell J."/>
            <person name="Bellgard S.E."/>
            <person name="Bellgard M.I."/>
        </authorList>
    </citation>
    <scope>NUCLEOTIDE SEQUENCE</scope>
    <source>
        <tissue evidence="2">Shoot tissue taken approximately 20 cm above the soil surface</tissue>
    </source>
</reference>
<evidence type="ECO:0000313" key="2">
    <source>
        <dbReference type="EMBL" id="JAD25540.1"/>
    </source>
</evidence>